<keyword evidence="3 7" id="KW-0560">Oxidoreductase</keyword>
<comment type="function">
    <text evidence="7">Converts 2C-methyl-D-erythritol 2,4-cyclodiphosphate (ME-2,4cPP) into 1-hydroxy-2-methyl-2-(E)-butenyl 4-diphosphate.</text>
</comment>
<dbReference type="GO" id="GO:0019288">
    <property type="term" value="P:isopentenyl diphosphate biosynthetic process, methylerythritol 4-phosphate pathway"/>
    <property type="evidence" value="ECO:0007669"/>
    <property type="project" value="UniProtKB-UniRule"/>
</dbReference>
<dbReference type="GO" id="GO:0051539">
    <property type="term" value="F:4 iron, 4 sulfur cluster binding"/>
    <property type="evidence" value="ECO:0007669"/>
    <property type="project" value="UniProtKB-UniRule"/>
</dbReference>
<evidence type="ECO:0000259" key="9">
    <source>
        <dbReference type="Pfam" id="PF26540"/>
    </source>
</evidence>
<dbReference type="GO" id="GO:0016114">
    <property type="term" value="P:terpenoid biosynthetic process"/>
    <property type="evidence" value="ECO:0007669"/>
    <property type="project" value="InterPro"/>
</dbReference>
<feature type="binding site" evidence="7">
    <location>
        <position position="361"/>
    </location>
    <ligand>
        <name>[4Fe-4S] cluster</name>
        <dbReference type="ChEBI" id="CHEBI:49883"/>
    </ligand>
</feature>
<dbReference type="FunFam" id="3.20.20.20:FF:000001">
    <property type="entry name" value="4-hydroxy-3-methylbut-2-en-1-yl diphosphate synthase (flavodoxin)"/>
    <property type="match status" value="1"/>
</dbReference>
<feature type="domain" description="IspG C-terminal" evidence="9">
    <location>
        <begin position="315"/>
        <end position="401"/>
    </location>
</feature>
<dbReference type="STRING" id="545696.HOLDEFILI_03123"/>
<dbReference type="PANTHER" id="PTHR30454">
    <property type="entry name" value="4-HYDROXY-3-METHYLBUT-2-EN-1-YL DIPHOSPHATE SYNTHASE"/>
    <property type="match status" value="1"/>
</dbReference>
<feature type="binding site" evidence="7">
    <location>
        <position position="322"/>
    </location>
    <ligand>
        <name>[4Fe-4S] cluster</name>
        <dbReference type="ChEBI" id="CHEBI:49883"/>
    </ligand>
</feature>
<evidence type="ECO:0000313" key="11">
    <source>
        <dbReference type="Proteomes" id="UP000005950"/>
    </source>
</evidence>
<dbReference type="SUPFAM" id="SSF56014">
    <property type="entry name" value="Nitrite and sulphite reductase 4Fe-4S domain-like"/>
    <property type="match status" value="1"/>
</dbReference>
<dbReference type="eggNOG" id="COG0821">
    <property type="taxonomic scope" value="Bacteria"/>
</dbReference>
<evidence type="ECO:0000256" key="7">
    <source>
        <dbReference type="HAMAP-Rule" id="MF_00159"/>
    </source>
</evidence>
<evidence type="ECO:0000256" key="4">
    <source>
        <dbReference type="ARBA" id="ARBA00023004"/>
    </source>
</evidence>
<dbReference type="NCBIfam" id="TIGR00612">
    <property type="entry name" value="ispG_gcpE"/>
    <property type="match status" value="1"/>
</dbReference>
<feature type="domain" description="IspG TIM-barrel" evidence="8">
    <location>
        <begin position="61"/>
        <end position="300"/>
    </location>
</feature>
<sequence>MIAIFRIRPLLLIRWIYYIISAPSHSRFPVRFFPFVLLSARFHIYAIMINEVNFMRKRTETRPIQVGNLQIGGQNQVIIQSMTNTKTKNVAATVEQIRQLTEAGCQIVRMAVYDQEDARAIREIKAQVSVPLVADIHFDYKLALTAIESGVDKIRINPGNIGARENVVAVVNACKQHQVPIRIGINSGSLEKAVLEKYGRPCAEAMIESARKHVEILEELDFHDICLSFKSSDVMLTIEAYRLASEVFPYPLHLGVTEAGTFTSSAIKSSAALGALLMDGLGDTIRVSVSADPVEELRICKQLLRCFNLIDNVPNLVSCPTCGRIQYNMIPIAEEVERFLATINANITVAVMGCAVNGPQEASRADIGIAGGKEEGLLFKKGQLIRKIPQDQIVEVLKEEILKMI</sequence>
<dbReference type="InterPro" id="IPR016425">
    <property type="entry name" value="IspG_bac"/>
</dbReference>
<proteinExistence type="inferred from homology"/>
<dbReference type="EC" id="1.17.7.3" evidence="7"/>
<dbReference type="GO" id="GO:0141197">
    <property type="term" value="F:4-hydroxy-3-methylbut-2-enyl-diphosphate synthase activity (flavodoxin)"/>
    <property type="evidence" value="ECO:0007669"/>
    <property type="project" value="UniProtKB-EC"/>
</dbReference>
<dbReference type="HAMAP" id="MF_00159">
    <property type="entry name" value="IspG"/>
    <property type="match status" value="1"/>
</dbReference>
<dbReference type="SUPFAM" id="SSF51717">
    <property type="entry name" value="Dihydropteroate synthetase-like"/>
    <property type="match status" value="1"/>
</dbReference>
<dbReference type="Pfam" id="PF04551">
    <property type="entry name" value="GcpE"/>
    <property type="match status" value="1"/>
</dbReference>
<comment type="catalytic activity">
    <reaction evidence="7">
        <text>(2E)-4-hydroxy-3-methylbut-2-enyl diphosphate + oxidized [flavodoxin] + H2O + 2 H(+) = 2-C-methyl-D-erythritol 2,4-cyclic diphosphate + reduced [flavodoxin]</text>
        <dbReference type="Rhea" id="RHEA:43604"/>
        <dbReference type="Rhea" id="RHEA-COMP:10622"/>
        <dbReference type="Rhea" id="RHEA-COMP:10623"/>
        <dbReference type="ChEBI" id="CHEBI:15377"/>
        <dbReference type="ChEBI" id="CHEBI:15378"/>
        <dbReference type="ChEBI" id="CHEBI:57618"/>
        <dbReference type="ChEBI" id="CHEBI:58210"/>
        <dbReference type="ChEBI" id="CHEBI:58483"/>
        <dbReference type="ChEBI" id="CHEBI:128753"/>
        <dbReference type="EC" id="1.17.7.3"/>
    </reaction>
</comment>
<keyword evidence="1 7" id="KW-0004">4Fe-4S</keyword>
<dbReference type="GO" id="GO:0046429">
    <property type="term" value="F:4-hydroxy-3-methylbut-2-en-1-yl diphosphate synthase activity (ferredoxin)"/>
    <property type="evidence" value="ECO:0007669"/>
    <property type="project" value="UniProtKB-UniRule"/>
</dbReference>
<dbReference type="InterPro" id="IPR011005">
    <property type="entry name" value="Dihydropteroate_synth-like_sf"/>
</dbReference>
<dbReference type="Pfam" id="PF26540">
    <property type="entry name" value="GcpE_C"/>
    <property type="match status" value="1"/>
</dbReference>
<organism evidence="10 11">
    <name type="scientific">Holdemania filiformis DSM 12042</name>
    <dbReference type="NCBI Taxonomy" id="545696"/>
    <lineage>
        <taxon>Bacteria</taxon>
        <taxon>Bacillati</taxon>
        <taxon>Bacillota</taxon>
        <taxon>Erysipelotrichia</taxon>
        <taxon>Erysipelotrichales</taxon>
        <taxon>Erysipelotrichaceae</taxon>
        <taxon>Holdemania</taxon>
    </lineage>
</organism>
<gene>
    <name evidence="7 10" type="primary">ispG</name>
    <name evidence="10" type="ORF">HOLDEFILI_03123</name>
</gene>
<dbReference type="Gene3D" id="3.30.413.10">
    <property type="entry name" value="Sulfite Reductase Hemoprotein, domain 1"/>
    <property type="match status" value="1"/>
</dbReference>
<dbReference type="PANTHER" id="PTHR30454:SF0">
    <property type="entry name" value="4-HYDROXY-3-METHYLBUT-2-EN-1-YL DIPHOSPHATE SYNTHASE (FERREDOXIN), CHLOROPLASTIC"/>
    <property type="match status" value="1"/>
</dbReference>
<keyword evidence="6 7" id="KW-0414">Isoprene biosynthesis</keyword>
<comment type="pathway">
    <text evidence="7">Isoprenoid biosynthesis; isopentenyl diphosphate biosynthesis via DXP pathway; isopentenyl diphosphate from 1-deoxy-D-xylulose 5-phosphate: step 5/6.</text>
</comment>
<dbReference type="UniPathway" id="UPA00056">
    <property type="reaction ID" value="UER00096"/>
</dbReference>
<comment type="cofactor">
    <cofactor evidence="7">
        <name>[4Fe-4S] cluster</name>
        <dbReference type="ChEBI" id="CHEBI:49883"/>
    </cofactor>
    <text evidence="7">Binds 1 [4Fe-4S] cluster.</text>
</comment>
<keyword evidence="2 7" id="KW-0479">Metal-binding</keyword>
<dbReference type="Gene3D" id="3.20.20.20">
    <property type="entry name" value="Dihydropteroate synthase-like"/>
    <property type="match status" value="1"/>
</dbReference>
<comment type="caution">
    <text evidence="10">The sequence shown here is derived from an EMBL/GenBank/DDBJ whole genome shotgun (WGS) entry which is preliminary data.</text>
</comment>
<dbReference type="NCBIfam" id="NF001540">
    <property type="entry name" value="PRK00366.1"/>
    <property type="match status" value="1"/>
</dbReference>
<dbReference type="GO" id="GO:0005506">
    <property type="term" value="F:iron ion binding"/>
    <property type="evidence" value="ECO:0007669"/>
    <property type="project" value="InterPro"/>
</dbReference>
<feature type="binding site" evidence="7">
    <location>
        <position position="354"/>
    </location>
    <ligand>
        <name>[4Fe-4S] cluster</name>
        <dbReference type="ChEBI" id="CHEBI:49883"/>
    </ligand>
</feature>
<evidence type="ECO:0000256" key="6">
    <source>
        <dbReference type="ARBA" id="ARBA00023229"/>
    </source>
</evidence>
<dbReference type="InterPro" id="IPR058579">
    <property type="entry name" value="IspG_C"/>
</dbReference>
<name>B9YBB6_9FIRM</name>
<dbReference type="HOGENOM" id="CLU_042258_0_0_9"/>
<dbReference type="InterPro" id="IPR045854">
    <property type="entry name" value="NO2/SO3_Rdtase_4Fe4S_sf"/>
</dbReference>
<evidence type="ECO:0000256" key="2">
    <source>
        <dbReference type="ARBA" id="ARBA00022723"/>
    </source>
</evidence>
<evidence type="ECO:0000259" key="8">
    <source>
        <dbReference type="Pfam" id="PF04551"/>
    </source>
</evidence>
<dbReference type="PIRSF" id="PIRSF004640">
    <property type="entry name" value="IspG"/>
    <property type="match status" value="1"/>
</dbReference>
<evidence type="ECO:0000313" key="10">
    <source>
        <dbReference type="EMBL" id="EEF66751.1"/>
    </source>
</evidence>
<accession>B9YBB6</accession>
<keyword evidence="4 7" id="KW-0408">Iron</keyword>
<dbReference type="EMBL" id="ACCF01000196">
    <property type="protein sequence ID" value="EEF66751.1"/>
    <property type="molecule type" value="Genomic_DNA"/>
</dbReference>
<reference evidence="10 11" key="1">
    <citation type="submission" date="2008-12" db="EMBL/GenBank/DDBJ databases">
        <authorList>
            <person name="Fulton L."/>
            <person name="Clifton S."/>
            <person name="Fulton B."/>
            <person name="Xu J."/>
            <person name="Minx P."/>
            <person name="Pepin K.H."/>
            <person name="Johnson M."/>
            <person name="Bhonagiri V."/>
            <person name="Nash W.E."/>
            <person name="Mardis E.R."/>
            <person name="Wilson R.K."/>
        </authorList>
    </citation>
    <scope>NUCLEOTIDE SEQUENCE [LARGE SCALE GENOMIC DNA]</scope>
    <source>
        <strain evidence="10 11">DSM 12042</strain>
    </source>
</reference>
<evidence type="ECO:0000256" key="3">
    <source>
        <dbReference type="ARBA" id="ARBA00023002"/>
    </source>
</evidence>
<reference evidence="10 11" key="2">
    <citation type="submission" date="2009-02" db="EMBL/GenBank/DDBJ databases">
        <title>Draft genome sequence of Holdemania filiformis DSM 12042.</title>
        <authorList>
            <person name="Sudarsanam P."/>
            <person name="Ley R."/>
            <person name="Guruge J."/>
            <person name="Turnbaugh P.J."/>
            <person name="Mahowald M."/>
            <person name="Liep D."/>
            <person name="Gordon J."/>
        </authorList>
    </citation>
    <scope>NUCLEOTIDE SEQUENCE [LARGE SCALE GENOMIC DNA]</scope>
    <source>
        <strain evidence="10 11">DSM 12042</strain>
    </source>
</reference>
<evidence type="ECO:0000256" key="1">
    <source>
        <dbReference type="ARBA" id="ARBA00022485"/>
    </source>
</evidence>
<comment type="similarity">
    <text evidence="7">Belongs to the IspG family.</text>
</comment>
<dbReference type="InterPro" id="IPR058578">
    <property type="entry name" value="IspG_TIM"/>
</dbReference>
<dbReference type="Proteomes" id="UP000005950">
    <property type="component" value="Unassembled WGS sequence"/>
</dbReference>
<evidence type="ECO:0000256" key="5">
    <source>
        <dbReference type="ARBA" id="ARBA00023014"/>
    </source>
</evidence>
<keyword evidence="5 7" id="KW-0411">Iron-sulfur</keyword>
<dbReference type="AlphaFoldDB" id="B9YBB6"/>
<protein>
    <recommendedName>
        <fullName evidence="7">4-hydroxy-3-methylbut-2-en-1-yl diphosphate synthase (flavodoxin)</fullName>
        <ecNumber evidence="7">1.17.7.3</ecNumber>
    </recommendedName>
    <alternativeName>
        <fullName evidence="7">1-hydroxy-2-methyl-2-(E)-butenyl 4-diphosphate synthase</fullName>
    </alternativeName>
</protein>
<dbReference type="InterPro" id="IPR004588">
    <property type="entry name" value="IspG_bac-typ"/>
</dbReference>
<feature type="binding site" evidence="7">
    <location>
        <position position="319"/>
    </location>
    <ligand>
        <name>[4Fe-4S] cluster</name>
        <dbReference type="ChEBI" id="CHEBI:49883"/>
    </ligand>
</feature>